<name>A0ABP0N0C1_9DINO</name>
<reference evidence="1 2" key="1">
    <citation type="submission" date="2024-02" db="EMBL/GenBank/DDBJ databases">
        <authorList>
            <person name="Chen Y."/>
            <person name="Shah S."/>
            <person name="Dougan E. K."/>
            <person name="Thang M."/>
            <person name="Chan C."/>
        </authorList>
    </citation>
    <scope>NUCLEOTIDE SEQUENCE [LARGE SCALE GENOMIC DNA]</scope>
</reference>
<protein>
    <submittedName>
        <fullName evidence="1">Uncharacterized protein</fullName>
    </submittedName>
</protein>
<dbReference type="EMBL" id="CAXAMM010025490">
    <property type="protein sequence ID" value="CAK9057036.1"/>
    <property type="molecule type" value="Genomic_DNA"/>
</dbReference>
<comment type="caution">
    <text evidence="1">The sequence shown here is derived from an EMBL/GenBank/DDBJ whole genome shotgun (WGS) entry which is preliminary data.</text>
</comment>
<gene>
    <name evidence="1" type="ORF">SCF082_LOCUS30666</name>
</gene>
<keyword evidence="2" id="KW-1185">Reference proteome</keyword>
<accession>A0ABP0N0C1</accession>
<proteinExistence type="predicted"/>
<evidence type="ECO:0000313" key="2">
    <source>
        <dbReference type="Proteomes" id="UP001642464"/>
    </source>
</evidence>
<feature type="non-terminal residue" evidence="1">
    <location>
        <position position="128"/>
    </location>
</feature>
<evidence type="ECO:0000313" key="1">
    <source>
        <dbReference type="EMBL" id="CAK9057036.1"/>
    </source>
</evidence>
<sequence length="128" mass="15090">MWRFIAHTILTYRRILIVLLALVTVFMAKKAQEVQWSFDLASTVPETDPEMIFFRQFKAQYGEDGNILAMGVLDSSIYKVQNFRRFKYLTDELARLDGVKNVLALPNFQRLVKDSDTKRYRLEEIFSE</sequence>
<organism evidence="1 2">
    <name type="scientific">Durusdinium trenchii</name>
    <dbReference type="NCBI Taxonomy" id="1381693"/>
    <lineage>
        <taxon>Eukaryota</taxon>
        <taxon>Sar</taxon>
        <taxon>Alveolata</taxon>
        <taxon>Dinophyceae</taxon>
        <taxon>Suessiales</taxon>
        <taxon>Symbiodiniaceae</taxon>
        <taxon>Durusdinium</taxon>
    </lineage>
</organism>
<dbReference type="Proteomes" id="UP001642464">
    <property type="component" value="Unassembled WGS sequence"/>
</dbReference>